<reference evidence="1" key="1">
    <citation type="submission" date="2020-04" db="EMBL/GenBank/DDBJ databases">
        <authorList>
            <person name="Chiriac C."/>
            <person name="Salcher M."/>
            <person name="Ghai R."/>
            <person name="Kavagutti S V."/>
        </authorList>
    </citation>
    <scope>NUCLEOTIDE SEQUENCE</scope>
</reference>
<accession>A0A6J5PB70</accession>
<dbReference type="EMBL" id="LR796810">
    <property type="protein sequence ID" value="CAB4167116.1"/>
    <property type="molecule type" value="Genomic_DNA"/>
</dbReference>
<proteinExistence type="predicted"/>
<protein>
    <submittedName>
        <fullName evidence="1">Uncharacterized protein</fullName>
    </submittedName>
</protein>
<evidence type="ECO:0000313" key="1">
    <source>
        <dbReference type="EMBL" id="CAB4167116.1"/>
    </source>
</evidence>
<name>A0A6J5PB70_9CAUD</name>
<sequence length="110" mass="12374">MSTQSIQTESSIVAFDLFGHIPKRKPKLPKVSGCAADLQDESSRRKFLERVSRIHEVEQLRVAVDGKRASVKEMVAKMRSEKSTIKGRSKAAVAQRQQIKQAIEALRKEV</sequence>
<organism evidence="1">
    <name type="scientific">uncultured Caudovirales phage</name>
    <dbReference type="NCBI Taxonomy" id="2100421"/>
    <lineage>
        <taxon>Viruses</taxon>
        <taxon>Duplodnaviria</taxon>
        <taxon>Heunggongvirae</taxon>
        <taxon>Uroviricota</taxon>
        <taxon>Caudoviricetes</taxon>
        <taxon>Peduoviridae</taxon>
        <taxon>Maltschvirus</taxon>
        <taxon>Maltschvirus maltsch</taxon>
    </lineage>
</organism>
<gene>
    <name evidence="1" type="ORF">UFOVP861_3</name>
</gene>